<feature type="compositionally biased region" description="Low complexity" evidence="6">
    <location>
        <begin position="1"/>
        <end position="17"/>
    </location>
</feature>
<dbReference type="STRING" id="183763.LP52_01005"/>
<keyword evidence="5" id="KW-0046">Antibiotic resistance</keyword>
<dbReference type="InterPro" id="IPR000412">
    <property type="entry name" value="ABC_2_transport"/>
</dbReference>
<protein>
    <recommendedName>
        <fullName evidence="8">ABC-2 type transporter transmembrane domain-containing protein</fullName>
    </recommendedName>
</protein>
<proteinExistence type="predicted"/>
<dbReference type="Pfam" id="PF12698">
    <property type="entry name" value="ABC2_membrane_3"/>
    <property type="match status" value="1"/>
</dbReference>
<organism evidence="9 10">
    <name type="scientific">Streptomonospora alba</name>
    <dbReference type="NCBI Taxonomy" id="183763"/>
    <lineage>
        <taxon>Bacteria</taxon>
        <taxon>Bacillati</taxon>
        <taxon>Actinomycetota</taxon>
        <taxon>Actinomycetes</taxon>
        <taxon>Streptosporangiales</taxon>
        <taxon>Nocardiopsidaceae</taxon>
        <taxon>Streptomonospora</taxon>
    </lineage>
</organism>
<dbReference type="RefSeq" id="WP_040269899.1">
    <property type="nucleotide sequence ID" value="NZ_JROO01000003.1"/>
</dbReference>
<evidence type="ECO:0000313" key="10">
    <source>
        <dbReference type="Proteomes" id="UP000031675"/>
    </source>
</evidence>
<evidence type="ECO:0000256" key="2">
    <source>
        <dbReference type="ARBA" id="ARBA00022692"/>
    </source>
</evidence>
<evidence type="ECO:0000256" key="4">
    <source>
        <dbReference type="ARBA" id="ARBA00023136"/>
    </source>
</evidence>
<feature type="transmembrane region" description="Helical" evidence="7">
    <location>
        <begin position="119"/>
        <end position="145"/>
    </location>
</feature>
<dbReference type="InterPro" id="IPR013525">
    <property type="entry name" value="ABC2_TM"/>
</dbReference>
<feature type="transmembrane region" description="Helical" evidence="7">
    <location>
        <begin position="254"/>
        <end position="276"/>
    </location>
</feature>
<dbReference type="GO" id="GO:0140359">
    <property type="term" value="F:ABC-type transporter activity"/>
    <property type="evidence" value="ECO:0007669"/>
    <property type="project" value="InterPro"/>
</dbReference>
<dbReference type="InterPro" id="IPR052902">
    <property type="entry name" value="ABC-2_transporter"/>
</dbReference>
<feature type="region of interest" description="Disordered" evidence="6">
    <location>
        <begin position="1"/>
        <end position="21"/>
    </location>
</feature>
<feature type="transmembrane region" description="Helical" evidence="7">
    <location>
        <begin position="46"/>
        <end position="65"/>
    </location>
</feature>
<evidence type="ECO:0000259" key="8">
    <source>
        <dbReference type="Pfam" id="PF12698"/>
    </source>
</evidence>
<evidence type="ECO:0000256" key="5">
    <source>
        <dbReference type="ARBA" id="ARBA00023251"/>
    </source>
</evidence>
<keyword evidence="3 7" id="KW-1133">Transmembrane helix</keyword>
<dbReference type="PIRSF" id="PIRSF006648">
    <property type="entry name" value="DrrB"/>
    <property type="match status" value="1"/>
</dbReference>
<evidence type="ECO:0000256" key="6">
    <source>
        <dbReference type="SAM" id="MobiDB-lite"/>
    </source>
</evidence>
<dbReference type="AlphaFoldDB" id="A0A0C2JGL0"/>
<feature type="transmembrane region" description="Helical" evidence="7">
    <location>
        <begin position="157"/>
        <end position="176"/>
    </location>
</feature>
<dbReference type="PANTHER" id="PTHR43027">
    <property type="entry name" value="DOXORUBICIN RESISTANCE ABC TRANSPORTER PERMEASE PROTEIN DRRC-RELATED"/>
    <property type="match status" value="1"/>
</dbReference>
<dbReference type="GO" id="GO:0043190">
    <property type="term" value="C:ATP-binding cassette (ABC) transporter complex"/>
    <property type="evidence" value="ECO:0007669"/>
    <property type="project" value="InterPro"/>
</dbReference>
<feature type="domain" description="ABC-2 type transporter transmembrane" evidence="8">
    <location>
        <begin position="85"/>
        <end position="254"/>
    </location>
</feature>
<dbReference type="Proteomes" id="UP000031675">
    <property type="component" value="Unassembled WGS sequence"/>
</dbReference>
<feature type="transmembrane region" description="Helical" evidence="7">
    <location>
        <begin position="188"/>
        <end position="207"/>
    </location>
</feature>
<evidence type="ECO:0000313" key="9">
    <source>
        <dbReference type="EMBL" id="KII00442.1"/>
    </source>
</evidence>
<dbReference type="OrthoDB" id="3399482at2"/>
<comment type="caution">
    <text evidence="9">The sequence shown here is derived from an EMBL/GenBank/DDBJ whole genome shotgun (WGS) entry which is preliminary data.</text>
</comment>
<comment type="subcellular location">
    <subcellularLocation>
        <location evidence="1">Membrane</location>
        <topology evidence="1">Multi-pass membrane protein</topology>
    </subcellularLocation>
</comment>
<name>A0A0C2JGL0_9ACTN</name>
<dbReference type="PANTHER" id="PTHR43027:SF2">
    <property type="entry name" value="TRANSPORT PERMEASE PROTEIN"/>
    <property type="match status" value="1"/>
</dbReference>
<evidence type="ECO:0000256" key="1">
    <source>
        <dbReference type="ARBA" id="ARBA00004141"/>
    </source>
</evidence>
<dbReference type="GO" id="GO:0046677">
    <property type="term" value="P:response to antibiotic"/>
    <property type="evidence" value="ECO:0007669"/>
    <property type="project" value="UniProtKB-KW"/>
</dbReference>
<keyword evidence="2 7" id="KW-0812">Transmembrane</keyword>
<keyword evidence="10" id="KW-1185">Reference proteome</keyword>
<gene>
    <name evidence="9" type="ORF">LP52_01005</name>
</gene>
<evidence type="ECO:0000256" key="7">
    <source>
        <dbReference type="SAM" id="Phobius"/>
    </source>
</evidence>
<sequence>MTTQQTATAAPTGTAGARQRRPVSTLRQTLRLTRTEFTLIYRYRTALFFVLFPLVFVFLGVVTQGESPVPGVSNETLALTGSPAAIIMMIGIMHVSNTYAARREQLILKRFRASGVPPLALFGATTLSVLAVVVLLTAVPVGVLIGGSGELPADPVMVALTVVLSTVTMVLLGAASTRLARNAESAQMISMLPFLALYSSSGLMVPLEMMPGELETVCRLLPMAPVVDLLRGGYTGHDVFGGLAGASPATGLDLWAAALPSLAVVLVWTALSVLALRYFRWDPRQPG</sequence>
<keyword evidence="4 7" id="KW-0472">Membrane</keyword>
<feature type="transmembrane region" description="Helical" evidence="7">
    <location>
        <begin position="77"/>
        <end position="99"/>
    </location>
</feature>
<dbReference type="EMBL" id="JROO01000003">
    <property type="protein sequence ID" value="KII00442.1"/>
    <property type="molecule type" value="Genomic_DNA"/>
</dbReference>
<evidence type="ECO:0000256" key="3">
    <source>
        <dbReference type="ARBA" id="ARBA00022989"/>
    </source>
</evidence>
<reference evidence="10" key="1">
    <citation type="journal article" date="2015" name="Chem. Biol.">
        <title>Structure, bioactivity, and resistance mechanism of streptomonomicin, an unusual lasso Peptide from an understudied halophilic actinomycete.</title>
        <authorList>
            <person name="Metelev M."/>
            <person name="Tietz J.I."/>
            <person name="Melby J.O."/>
            <person name="Blair P.M."/>
            <person name="Zhu L."/>
            <person name="Livnat I."/>
            <person name="Severinov K."/>
            <person name="Mitchell D.A."/>
        </authorList>
    </citation>
    <scope>NUCLEOTIDE SEQUENCE [LARGE SCALE GENOMIC DNA]</scope>
    <source>
        <strain evidence="10">YIM 90003</strain>
    </source>
</reference>
<accession>A0A0C2JGL0</accession>